<accession>A0A0A1T675</accession>
<dbReference type="AlphaFoldDB" id="A0A0A1T675"/>
<dbReference type="InterPro" id="IPR031925">
    <property type="entry name" value="TBCC_N"/>
</dbReference>
<evidence type="ECO:0000256" key="6">
    <source>
        <dbReference type="ARBA" id="ARBA00026055"/>
    </source>
</evidence>
<dbReference type="InterPro" id="IPR012945">
    <property type="entry name" value="Tubulin-bd_cofactor_C_dom"/>
</dbReference>
<evidence type="ECO:0000256" key="1">
    <source>
        <dbReference type="ARBA" id="ARBA00004496"/>
    </source>
</evidence>
<organism evidence="9 10">
    <name type="scientific">[Torrubiella] hemipterigena</name>
    <dbReference type="NCBI Taxonomy" id="1531966"/>
    <lineage>
        <taxon>Eukaryota</taxon>
        <taxon>Fungi</taxon>
        <taxon>Dikarya</taxon>
        <taxon>Ascomycota</taxon>
        <taxon>Pezizomycotina</taxon>
        <taxon>Sordariomycetes</taxon>
        <taxon>Hypocreomycetidae</taxon>
        <taxon>Hypocreales</taxon>
        <taxon>Clavicipitaceae</taxon>
        <taxon>Clavicipitaceae incertae sedis</taxon>
        <taxon>'Torrubiella' clade</taxon>
    </lineage>
</organism>
<feature type="domain" description="C-CAP/cofactor C-like" evidence="8">
    <location>
        <begin position="145"/>
        <end position="299"/>
    </location>
</feature>
<comment type="similarity">
    <text evidence="2">Belongs to the TBCC family.</text>
</comment>
<keyword evidence="10" id="KW-1185">Reference proteome</keyword>
<reference evidence="9 10" key="1">
    <citation type="journal article" date="2015" name="Genome Announc.">
        <title>Draft Genome Sequence and Gene Annotation of the Entomopathogenic Fungus Verticillium hemipterigenum.</title>
        <authorList>
            <person name="Horn F."/>
            <person name="Habel A."/>
            <person name="Scharf D.H."/>
            <person name="Dworschak J."/>
            <person name="Brakhage A.A."/>
            <person name="Guthke R."/>
            <person name="Hertweck C."/>
            <person name="Linde J."/>
        </authorList>
    </citation>
    <scope>NUCLEOTIDE SEQUENCE [LARGE SCALE GENOMIC DNA]</scope>
</reference>
<evidence type="ECO:0000313" key="10">
    <source>
        <dbReference type="Proteomes" id="UP000039046"/>
    </source>
</evidence>
<evidence type="ECO:0000313" key="9">
    <source>
        <dbReference type="EMBL" id="CEJ90314.1"/>
    </source>
</evidence>
<dbReference type="Pfam" id="PF16752">
    <property type="entry name" value="TBCC_N"/>
    <property type="match status" value="1"/>
</dbReference>
<dbReference type="OrthoDB" id="194775at2759"/>
<evidence type="ECO:0000256" key="5">
    <source>
        <dbReference type="ARBA" id="ARBA00023186"/>
    </source>
</evidence>
<dbReference type="STRING" id="1531966.A0A0A1T675"/>
<comment type="subunit">
    <text evidence="6">Supercomplex made of cofactors A to E. Cofactors A and D function by capturing and stabilizing tubulin in a quasi-native conformation. Cofactor E binds to the cofactor D-tubulin complex; interaction with cofactor C then causes the release of tubulin polypeptides that are committed to the native state.</text>
</comment>
<evidence type="ECO:0000259" key="8">
    <source>
        <dbReference type="PROSITE" id="PS51329"/>
    </source>
</evidence>
<evidence type="ECO:0000256" key="2">
    <source>
        <dbReference type="ARBA" id="ARBA00008848"/>
    </source>
</evidence>
<dbReference type="InterPro" id="IPR017901">
    <property type="entry name" value="C-CAP_CF_C-like"/>
</dbReference>
<keyword evidence="5" id="KW-0143">Chaperone</keyword>
<keyword evidence="3" id="KW-0963">Cytoplasm</keyword>
<dbReference type="SMART" id="SM00673">
    <property type="entry name" value="CARP"/>
    <property type="match status" value="1"/>
</dbReference>
<protein>
    <recommendedName>
        <fullName evidence="8">C-CAP/cofactor C-like domain-containing protein</fullName>
    </recommendedName>
</protein>
<dbReference type="InterPro" id="IPR027684">
    <property type="entry name" value="TBCC"/>
</dbReference>
<dbReference type="InterPro" id="IPR006599">
    <property type="entry name" value="CARP_motif"/>
</dbReference>
<dbReference type="Gene3D" id="2.160.20.70">
    <property type="match status" value="1"/>
</dbReference>
<sequence length="344" mass="37490">MVSKQQFYTQFQSKVAVLQDQIEQIKSTSSIAGERQGAIDVVLAGISKLQNEVADVAEDTPSYDRRQYSLAIKGIQDKLNETRAALAPKSRFQFKRTTAAVQHVDMGKPQNDPRLLPALLNSTHSPVAAAKADSEKDYNRDISRPTGTNARLPSFTAAKQISITNQSGVHVIVPESGSEATAAGSLTSISDCVVDFTAPTKTRPFPGLAMRDVKKSVVVAGRVAGPVHITGVSDSVLVIVAHQVRIHECKNVDIYLYCTSHPIIEDCSGMRFAPLPAFYTTDADDKEKNQWSQVDDFKWLKATHSPNWTTLSEAQMVDDTKWATVTSEGKGTVVDVLKDFGISP</sequence>
<dbReference type="PROSITE" id="PS51329">
    <property type="entry name" value="C_CAP_COFACTOR_C"/>
    <property type="match status" value="1"/>
</dbReference>
<dbReference type="GO" id="GO:0007023">
    <property type="term" value="P:post-chaperonin tubulin folding pathway"/>
    <property type="evidence" value="ECO:0007669"/>
    <property type="project" value="InterPro"/>
</dbReference>
<dbReference type="PANTHER" id="PTHR15139">
    <property type="entry name" value="TUBULIN FOLDING COFACTOR C"/>
    <property type="match status" value="1"/>
</dbReference>
<dbReference type="GO" id="GO:0007021">
    <property type="term" value="P:tubulin complex assembly"/>
    <property type="evidence" value="ECO:0007669"/>
    <property type="project" value="TreeGrafter"/>
</dbReference>
<dbReference type="GO" id="GO:0005737">
    <property type="term" value="C:cytoplasm"/>
    <property type="evidence" value="ECO:0007669"/>
    <property type="project" value="UniProtKB-SubCell"/>
</dbReference>
<name>A0A0A1T675_9HYPO</name>
<proteinExistence type="inferred from homology"/>
<dbReference type="Proteomes" id="UP000039046">
    <property type="component" value="Unassembled WGS sequence"/>
</dbReference>
<gene>
    <name evidence="9" type="ORF">VHEMI06105</name>
</gene>
<evidence type="ECO:0000256" key="3">
    <source>
        <dbReference type="ARBA" id="ARBA00022490"/>
    </source>
</evidence>
<keyword evidence="4" id="KW-0007">Acetylation</keyword>
<dbReference type="Gene3D" id="1.20.58.1250">
    <property type="entry name" value="Tubulin Binding Cofactor C, N-terminal domain"/>
    <property type="match status" value="1"/>
</dbReference>
<evidence type="ECO:0000256" key="4">
    <source>
        <dbReference type="ARBA" id="ARBA00022990"/>
    </source>
</evidence>
<dbReference type="EMBL" id="CDHN01000003">
    <property type="protein sequence ID" value="CEJ90314.1"/>
    <property type="molecule type" value="Genomic_DNA"/>
</dbReference>
<feature type="region of interest" description="Disordered" evidence="7">
    <location>
        <begin position="129"/>
        <end position="150"/>
    </location>
</feature>
<comment type="subcellular location">
    <subcellularLocation>
        <location evidence="1">Cytoplasm</location>
    </subcellularLocation>
</comment>
<dbReference type="InterPro" id="IPR016098">
    <property type="entry name" value="CAP/MinC_C"/>
</dbReference>
<dbReference type="HOGENOM" id="CLU_032612_1_0_1"/>
<feature type="compositionally biased region" description="Basic and acidic residues" evidence="7">
    <location>
        <begin position="132"/>
        <end position="143"/>
    </location>
</feature>
<dbReference type="InterPro" id="IPR038397">
    <property type="entry name" value="TBCC_N_sf"/>
</dbReference>
<evidence type="ECO:0000256" key="7">
    <source>
        <dbReference type="SAM" id="MobiDB-lite"/>
    </source>
</evidence>
<dbReference type="Pfam" id="PF07986">
    <property type="entry name" value="TBCC"/>
    <property type="match status" value="1"/>
</dbReference>
<dbReference type="PANTHER" id="PTHR15139:SF0">
    <property type="entry name" value="TUBULIN-SPECIFIC CHAPERONE C"/>
    <property type="match status" value="1"/>
</dbReference>
<dbReference type="GO" id="GO:0015631">
    <property type="term" value="F:tubulin binding"/>
    <property type="evidence" value="ECO:0007669"/>
    <property type="project" value="InterPro"/>
</dbReference>